<reference evidence="10 11" key="1">
    <citation type="submission" date="2022-12" db="EMBL/GenBank/DDBJ databases">
        <title>Chromosome-level genome assembly of true bugs.</title>
        <authorList>
            <person name="Ma L."/>
            <person name="Li H."/>
        </authorList>
    </citation>
    <scope>NUCLEOTIDE SEQUENCE [LARGE SCALE GENOMIC DNA]</scope>
    <source>
        <strain evidence="10">Lab_2022b</strain>
    </source>
</reference>
<keyword evidence="11" id="KW-1185">Reference proteome</keyword>
<accession>A0AAW1DFG6</accession>
<dbReference type="GO" id="GO:0000981">
    <property type="term" value="F:DNA-binding transcription factor activity, RNA polymerase II-specific"/>
    <property type="evidence" value="ECO:0007669"/>
    <property type="project" value="TreeGrafter"/>
</dbReference>
<dbReference type="GO" id="GO:0005634">
    <property type="term" value="C:nucleus"/>
    <property type="evidence" value="ECO:0007669"/>
    <property type="project" value="UniProtKB-SubCell"/>
</dbReference>
<dbReference type="PROSITE" id="PS50157">
    <property type="entry name" value="ZINC_FINGER_C2H2_2"/>
    <property type="match status" value="6"/>
</dbReference>
<evidence type="ECO:0000313" key="10">
    <source>
        <dbReference type="EMBL" id="KAK9508805.1"/>
    </source>
</evidence>
<feature type="domain" description="C2H2-type" evidence="9">
    <location>
        <begin position="327"/>
        <end position="354"/>
    </location>
</feature>
<proteinExistence type="predicted"/>
<dbReference type="PANTHER" id="PTHR24408">
    <property type="entry name" value="ZINC FINGER PROTEIN"/>
    <property type="match status" value="1"/>
</dbReference>
<evidence type="ECO:0000256" key="2">
    <source>
        <dbReference type="ARBA" id="ARBA00022723"/>
    </source>
</evidence>
<evidence type="ECO:0000259" key="9">
    <source>
        <dbReference type="PROSITE" id="PS50157"/>
    </source>
</evidence>
<protein>
    <recommendedName>
        <fullName evidence="9">C2H2-type domain-containing protein</fullName>
    </recommendedName>
</protein>
<keyword evidence="7" id="KW-0539">Nucleus</keyword>
<dbReference type="FunFam" id="3.30.160.60:FF:000100">
    <property type="entry name" value="Zinc finger 45-like"/>
    <property type="match status" value="1"/>
</dbReference>
<dbReference type="GO" id="GO:0008270">
    <property type="term" value="F:zinc ion binding"/>
    <property type="evidence" value="ECO:0007669"/>
    <property type="project" value="UniProtKB-KW"/>
</dbReference>
<evidence type="ECO:0000256" key="8">
    <source>
        <dbReference type="PROSITE-ProRule" id="PRU00042"/>
    </source>
</evidence>
<dbReference type="InterPro" id="IPR036236">
    <property type="entry name" value="Znf_C2H2_sf"/>
</dbReference>
<sequence>MNHTTQFRTTLPHQLHQTQCQPLQTFTTTARFPATTLDSLNAVMIPTITPDETGQYHGQMATFITEARPEEQQHIKEEPAQLGNTNGECDRNDTNNCPTTSAQTAGDFGQNVCNHGIKSNCIQCFDKPEIETTQTNVRNKIMVDAATMTDNEEMDLTSNWQNVSVPANTKVAEYLTSLRQFLKLSTPGSEGKRKLGDVRIVTSADGSRLYCCPECQMAYPDKNLLEPHLASHKIERRFVCAVCGAGLKRKEHLDRHQLSHTDDRPYSCAACPKTFKRNEHLARHYIIHSGEKAQMDRRFVCGVCGLGHARREQLERHQLSHSQERKHVCPACQKRFKRNEHLARHVITHSGLKPHGCLECGKAFYRKDHLRKHLLAHETKRIRLAAGLITPGGGNSANITNSSNSTLSGETISEIKSLSLSLPTS</sequence>
<dbReference type="AlphaFoldDB" id="A0AAW1DFG6"/>
<feature type="domain" description="C2H2-type" evidence="9">
    <location>
        <begin position="266"/>
        <end position="293"/>
    </location>
</feature>
<feature type="domain" description="C2H2-type" evidence="9">
    <location>
        <begin position="299"/>
        <end position="326"/>
    </location>
</feature>
<evidence type="ECO:0000256" key="1">
    <source>
        <dbReference type="ARBA" id="ARBA00004123"/>
    </source>
</evidence>
<evidence type="ECO:0000313" key="11">
    <source>
        <dbReference type="Proteomes" id="UP001461498"/>
    </source>
</evidence>
<comment type="subcellular location">
    <subcellularLocation>
        <location evidence="1">Nucleus</location>
    </subcellularLocation>
</comment>
<evidence type="ECO:0000256" key="5">
    <source>
        <dbReference type="ARBA" id="ARBA00022833"/>
    </source>
</evidence>
<keyword evidence="4 8" id="KW-0863">Zinc-finger</keyword>
<dbReference type="Gene3D" id="3.30.160.60">
    <property type="entry name" value="Classic Zinc Finger"/>
    <property type="match status" value="4"/>
</dbReference>
<evidence type="ECO:0000256" key="7">
    <source>
        <dbReference type="ARBA" id="ARBA00023242"/>
    </source>
</evidence>
<keyword evidence="6" id="KW-0238">DNA-binding</keyword>
<dbReference type="PANTHER" id="PTHR24408:SF58">
    <property type="entry name" value="TRANSCRIPTION FACTOR (TFIIIA), PUTATIVE (AFU_ORTHOLOGUE AFUA_1G05150)-RELATED"/>
    <property type="match status" value="1"/>
</dbReference>
<organism evidence="10 11">
    <name type="scientific">Rhynocoris fuscipes</name>
    <dbReference type="NCBI Taxonomy" id="488301"/>
    <lineage>
        <taxon>Eukaryota</taxon>
        <taxon>Metazoa</taxon>
        <taxon>Ecdysozoa</taxon>
        <taxon>Arthropoda</taxon>
        <taxon>Hexapoda</taxon>
        <taxon>Insecta</taxon>
        <taxon>Pterygota</taxon>
        <taxon>Neoptera</taxon>
        <taxon>Paraneoptera</taxon>
        <taxon>Hemiptera</taxon>
        <taxon>Heteroptera</taxon>
        <taxon>Panheteroptera</taxon>
        <taxon>Cimicomorpha</taxon>
        <taxon>Reduviidae</taxon>
        <taxon>Harpactorinae</taxon>
        <taxon>Harpactorini</taxon>
        <taxon>Rhynocoris</taxon>
    </lineage>
</organism>
<comment type="caution">
    <text evidence="10">The sequence shown here is derived from an EMBL/GenBank/DDBJ whole genome shotgun (WGS) entry which is preliminary data.</text>
</comment>
<dbReference type="InterPro" id="IPR013087">
    <property type="entry name" value="Znf_C2H2_type"/>
</dbReference>
<evidence type="ECO:0000256" key="6">
    <source>
        <dbReference type="ARBA" id="ARBA00023125"/>
    </source>
</evidence>
<dbReference type="Pfam" id="PF00096">
    <property type="entry name" value="zf-C2H2"/>
    <property type="match status" value="4"/>
</dbReference>
<gene>
    <name evidence="10" type="ORF">O3M35_006272</name>
</gene>
<feature type="domain" description="C2H2-type" evidence="9">
    <location>
        <begin position="210"/>
        <end position="237"/>
    </location>
</feature>
<feature type="domain" description="C2H2-type" evidence="9">
    <location>
        <begin position="238"/>
        <end position="265"/>
    </location>
</feature>
<feature type="domain" description="C2H2-type" evidence="9">
    <location>
        <begin position="355"/>
        <end position="382"/>
    </location>
</feature>
<dbReference type="Proteomes" id="UP001461498">
    <property type="component" value="Unassembled WGS sequence"/>
</dbReference>
<dbReference type="SMART" id="SM00355">
    <property type="entry name" value="ZnF_C2H2"/>
    <property type="match status" value="6"/>
</dbReference>
<name>A0AAW1DFG6_9HEMI</name>
<dbReference type="EMBL" id="JAPXFL010000003">
    <property type="protein sequence ID" value="KAK9508805.1"/>
    <property type="molecule type" value="Genomic_DNA"/>
</dbReference>
<keyword evidence="2" id="KW-0479">Metal-binding</keyword>
<dbReference type="FunFam" id="3.30.160.60:FF:000045">
    <property type="entry name" value="ZFP69 zinc finger protein B"/>
    <property type="match status" value="1"/>
</dbReference>
<keyword evidence="3" id="KW-0677">Repeat</keyword>
<dbReference type="GO" id="GO:0043565">
    <property type="term" value="F:sequence-specific DNA binding"/>
    <property type="evidence" value="ECO:0007669"/>
    <property type="project" value="TreeGrafter"/>
</dbReference>
<dbReference type="SUPFAM" id="SSF57667">
    <property type="entry name" value="beta-beta-alpha zinc fingers"/>
    <property type="match status" value="3"/>
</dbReference>
<evidence type="ECO:0000256" key="4">
    <source>
        <dbReference type="ARBA" id="ARBA00022771"/>
    </source>
</evidence>
<evidence type="ECO:0000256" key="3">
    <source>
        <dbReference type="ARBA" id="ARBA00022737"/>
    </source>
</evidence>
<dbReference type="PROSITE" id="PS00028">
    <property type="entry name" value="ZINC_FINGER_C2H2_1"/>
    <property type="match status" value="5"/>
</dbReference>
<keyword evidence="5" id="KW-0862">Zinc</keyword>
<dbReference type="FunFam" id="3.30.160.60:FF:002343">
    <property type="entry name" value="Zinc finger protein 33A"/>
    <property type="match status" value="1"/>
</dbReference>